<feature type="region of interest" description="Disordered" evidence="7">
    <location>
        <begin position="95"/>
        <end position="127"/>
    </location>
</feature>
<feature type="compositionally biased region" description="Polar residues" evidence="7">
    <location>
        <begin position="112"/>
        <end position="122"/>
    </location>
</feature>
<dbReference type="Gene3D" id="2.160.10.10">
    <property type="entry name" value="Hexapeptide repeat proteins"/>
    <property type="match status" value="1"/>
</dbReference>
<name>A0AAN6IUR6_EXODE</name>
<reference evidence="8" key="1">
    <citation type="submission" date="2023-01" db="EMBL/GenBank/DDBJ databases">
        <title>Exophiala dermititidis isolated from Cystic Fibrosis Patient.</title>
        <authorList>
            <person name="Kurbessoian T."/>
            <person name="Crocker A."/>
            <person name="Murante D."/>
            <person name="Hogan D.A."/>
            <person name="Stajich J.E."/>
        </authorList>
    </citation>
    <scope>NUCLEOTIDE SEQUENCE</scope>
    <source>
        <strain evidence="8">Ex8</strain>
    </source>
</reference>
<dbReference type="GO" id="GO:0070840">
    <property type="term" value="F:dynein complex binding"/>
    <property type="evidence" value="ECO:0007669"/>
    <property type="project" value="TreeGrafter"/>
</dbReference>
<evidence type="ECO:0000313" key="9">
    <source>
        <dbReference type="Proteomes" id="UP001161757"/>
    </source>
</evidence>
<dbReference type="AlphaFoldDB" id="A0AAN6IUR6"/>
<evidence type="ECO:0000256" key="7">
    <source>
        <dbReference type="SAM" id="MobiDB-lite"/>
    </source>
</evidence>
<comment type="caution">
    <text evidence="8">The sequence shown here is derived from an EMBL/GenBank/DDBJ whole genome shotgun (WGS) entry which is preliminary data.</text>
</comment>
<comment type="similarity">
    <text evidence="2">Belongs to the dynactin subunits 5/6 family. Dynactin subunit 6 subfamily.</text>
</comment>
<feature type="compositionally biased region" description="Low complexity" evidence="7">
    <location>
        <begin position="95"/>
        <end position="107"/>
    </location>
</feature>
<feature type="region of interest" description="Disordered" evidence="7">
    <location>
        <begin position="1"/>
        <end position="42"/>
    </location>
</feature>
<keyword evidence="5" id="KW-0206">Cytoskeleton</keyword>
<comment type="subcellular location">
    <subcellularLocation>
        <location evidence="1">Cytoplasm</location>
        <location evidence="1">Cytoskeleton</location>
    </subcellularLocation>
</comment>
<dbReference type="GO" id="GO:0007052">
    <property type="term" value="P:mitotic spindle organization"/>
    <property type="evidence" value="ECO:0007669"/>
    <property type="project" value="TreeGrafter"/>
</dbReference>
<dbReference type="InterPro" id="IPR011004">
    <property type="entry name" value="Trimer_LpxA-like_sf"/>
</dbReference>
<sequence length="254" mass="26531">MSAQPAAAAPTSAPAPSSTSTSTSSTKPPVTLDPTTHLDPGAYVRGTHGVTIGEHTLIHPCVQLVAVRGPLSISDRCIIAEKSIIGGPIVQTSTTSTTSAATHSGTTHKPETTTATVASSGNEESDPVKTTIASNVYIHANANIHAGATIQEAAVVEPHVTVLSGVTVGAHSKICAGVTVDRDVEEWTVVYGDGSIQRRRRKVTQNQQQQQQEGEAVDTDVVETMRLKAMDKEREGTVAILRMAARAATLAKKK</sequence>
<proteinExistence type="inferred from homology"/>
<dbReference type="EMBL" id="JAJGCB010000007">
    <property type="protein sequence ID" value="KAJ8991650.1"/>
    <property type="molecule type" value="Genomic_DNA"/>
</dbReference>
<keyword evidence="4" id="KW-0963">Cytoplasm</keyword>
<organism evidence="8 9">
    <name type="scientific">Exophiala dermatitidis</name>
    <name type="common">Black yeast-like fungus</name>
    <name type="synonym">Wangiella dermatitidis</name>
    <dbReference type="NCBI Taxonomy" id="5970"/>
    <lineage>
        <taxon>Eukaryota</taxon>
        <taxon>Fungi</taxon>
        <taxon>Dikarya</taxon>
        <taxon>Ascomycota</taxon>
        <taxon>Pezizomycotina</taxon>
        <taxon>Eurotiomycetes</taxon>
        <taxon>Chaetothyriomycetidae</taxon>
        <taxon>Chaetothyriales</taxon>
        <taxon>Herpotrichiellaceae</taxon>
        <taxon>Exophiala</taxon>
    </lineage>
</organism>
<accession>A0AAN6IUR6</accession>
<evidence type="ECO:0000256" key="4">
    <source>
        <dbReference type="ARBA" id="ARBA00022490"/>
    </source>
</evidence>
<comment type="function">
    <text evidence="6">Part of the dynactin complex that activates the molecular motor dynein for ultra-processive transport along microtubules.</text>
</comment>
<dbReference type="Proteomes" id="UP001161757">
    <property type="component" value="Unassembled WGS sequence"/>
</dbReference>
<evidence type="ECO:0000256" key="1">
    <source>
        <dbReference type="ARBA" id="ARBA00004245"/>
    </source>
</evidence>
<dbReference type="InterPro" id="IPR027777">
    <property type="entry name" value="DCTN6"/>
</dbReference>
<dbReference type="PANTHER" id="PTHR13072">
    <property type="entry name" value="DYNACTIN 6"/>
    <property type="match status" value="1"/>
</dbReference>
<evidence type="ECO:0000256" key="6">
    <source>
        <dbReference type="ARBA" id="ARBA00034687"/>
    </source>
</evidence>
<gene>
    <name evidence="8" type="ORF">HRR80_004273</name>
</gene>
<evidence type="ECO:0000256" key="3">
    <source>
        <dbReference type="ARBA" id="ARBA00016573"/>
    </source>
</evidence>
<dbReference type="SUPFAM" id="SSF51161">
    <property type="entry name" value="Trimeric LpxA-like enzymes"/>
    <property type="match status" value="1"/>
</dbReference>
<evidence type="ECO:0000256" key="2">
    <source>
        <dbReference type="ARBA" id="ARBA00007719"/>
    </source>
</evidence>
<protein>
    <recommendedName>
        <fullName evidence="3">Dynactin subunit 6</fullName>
    </recommendedName>
</protein>
<evidence type="ECO:0000256" key="5">
    <source>
        <dbReference type="ARBA" id="ARBA00023212"/>
    </source>
</evidence>
<dbReference type="GO" id="GO:0005869">
    <property type="term" value="C:dynactin complex"/>
    <property type="evidence" value="ECO:0007669"/>
    <property type="project" value="InterPro"/>
</dbReference>
<evidence type="ECO:0000313" key="8">
    <source>
        <dbReference type="EMBL" id="KAJ8991650.1"/>
    </source>
</evidence>
<feature type="compositionally biased region" description="Low complexity" evidence="7">
    <location>
        <begin position="1"/>
        <end position="30"/>
    </location>
</feature>
<dbReference type="PANTHER" id="PTHR13072:SF0">
    <property type="entry name" value="DYNACTIN SUBUNIT 6"/>
    <property type="match status" value="1"/>
</dbReference>